<evidence type="ECO:0000313" key="2">
    <source>
        <dbReference type="Proteomes" id="UP001055336"/>
    </source>
</evidence>
<name>A0ABY3VUN3_9MYCO</name>
<dbReference type="EMBL" id="CP092488">
    <property type="protein sequence ID" value="UMB71769.1"/>
    <property type="molecule type" value="Genomic_DNA"/>
</dbReference>
<dbReference type="RefSeq" id="WP_240263497.1">
    <property type="nucleotide sequence ID" value="NZ_CP092488.2"/>
</dbReference>
<protein>
    <submittedName>
        <fullName evidence="1">Uncharacterized protein</fullName>
    </submittedName>
</protein>
<organism evidence="1 2">
    <name type="scientific">Mycobacterium paraterrae</name>
    <dbReference type="NCBI Taxonomy" id="577492"/>
    <lineage>
        <taxon>Bacteria</taxon>
        <taxon>Bacillati</taxon>
        <taxon>Actinomycetota</taxon>
        <taxon>Actinomycetes</taxon>
        <taxon>Mycobacteriales</taxon>
        <taxon>Mycobacteriaceae</taxon>
        <taxon>Mycobacterium</taxon>
    </lineage>
</organism>
<keyword evidence="2" id="KW-1185">Reference proteome</keyword>
<gene>
    <name evidence="1" type="ORF">MKK62_11395</name>
</gene>
<dbReference type="Proteomes" id="UP001055336">
    <property type="component" value="Chromosome"/>
</dbReference>
<accession>A0ABY3VUN3</accession>
<evidence type="ECO:0000313" key="1">
    <source>
        <dbReference type="EMBL" id="UMB71769.1"/>
    </source>
</evidence>
<proteinExistence type="predicted"/>
<sequence>MMRGGGQLHSINIVGSDGRGYTHYSAKRWDYPFITFAASWAEARLKWPLDDLDAVDADDTPFSDYVNEALYADVDGDDELFKYLVRQDEAMAAEIAEASRMTVAQLQERREMTWWRELEREWHTIQVLARQLQAIGADMYHSASHKTWQETINDMLYARAQ</sequence>
<reference evidence="1" key="1">
    <citation type="submission" date="2022-08" db="EMBL/GenBank/DDBJ databases">
        <title>Whole genome sequencing of non-tuberculosis mycobacteria type-strains.</title>
        <authorList>
            <person name="Igarashi Y."/>
            <person name="Osugi A."/>
            <person name="Mitarai S."/>
        </authorList>
    </citation>
    <scope>NUCLEOTIDE SEQUENCE</scope>
    <source>
        <strain evidence="1">DSM 45127</strain>
    </source>
</reference>